<gene>
    <name evidence="1" type="ORF">THARTR1_08084</name>
</gene>
<dbReference type="AlphaFoldDB" id="A0A2K0U0L0"/>
<dbReference type="OrthoDB" id="10042665at2759"/>
<comment type="caution">
    <text evidence="1">The sequence shown here is derived from an EMBL/GenBank/DDBJ whole genome shotgun (WGS) entry which is preliminary data.</text>
</comment>
<dbReference type="Proteomes" id="UP000236290">
    <property type="component" value="Unassembled WGS sequence"/>
</dbReference>
<protein>
    <submittedName>
        <fullName evidence="1">Uncharacterized protein</fullName>
    </submittedName>
</protein>
<proteinExistence type="predicted"/>
<evidence type="ECO:0000313" key="2">
    <source>
        <dbReference type="Proteomes" id="UP000236290"/>
    </source>
</evidence>
<organism evidence="1 2">
    <name type="scientific">Trichoderma harzianum</name>
    <name type="common">Hypocrea lixii</name>
    <dbReference type="NCBI Taxonomy" id="5544"/>
    <lineage>
        <taxon>Eukaryota</taxon>
        <taxon>Fungi</taxon>
        <taxon>Dikarya</taxon>
        <taxon>Ascomycota</taxon>
        <taxon>Pezizomycotina</taxon>
        <taxon>Sordariomycetes</taxon>
        <taxon>Hypocreomycetidae</taxon>
        <taxon>Hypocreales</taxon>
        <taxon>Hypocreaceae</taxon>
        <taxon>Trichoderma</taxon>
    </lineage>
</organism>
<sequence>MPCNTLASDFLREVERFDGLIVLTSKSAGDLDELLKSRSRLSVHYETLNQPRRAQVWRNFLRQLDPLGEKNIDFDGIDAHMGELSERVVSEHQICNAITTAWQLAQFQGKMFTISHLRYVNSFADLREGVTLEWPE</sequence>
<dbReference type="PANTHER" id="PTHR46411:SF2">
    <property type="entry name" value="AAA+ ATPASE DOMAIN-CONTAINING PROTEIN"/>
    <property type="match status" value="1"/>
</dbReference>
<evidence type="ECO:0000313" key="1">
    <source>
        <dbReference type="EMBL" id="PNP51292.1"/>
    </source>
</evidence>
<dbReference type="EMBL" id="MTYI01000127">
    <property type="protein sequence ID" value="PNP51292.1"/>
    <property type="molecule type" value="Genomic_DNA"/>
</dbReference>
<dbReference type="PANTHER" id="PTHR46411">
    <property type="entry name" value="FAMILY ATPASE, PUTATIVE-RELATED"/>
    <property type="match status" value="1"/>
</dbReference>
<accession>A0A2K0U0L0</accession>
<reference evidence="1 2" key="1">
    <citation type="submission" date="2017-02" db="EMBL/GenBank/DDBJ databases">
        <title>Genomes of Trichoderma spp. with biocontrol activity.</title>
        <authorList>
            <person name="Gardiner D."/>
            <person name="Kazan K."/>
            <person name="Vos C."/>
            <person name="Harvey P."/>
        </authorList>
    </citation>
    <scope>NUCLEOTIDE SEQUENCE [LARGE SCALE GENOMIC DNA]</scope>
    <source>
        <strain evidence="1 2">Tr1</strain>
    </source>
</reference>
<name>A0A2K0U0L0_TRIHA</name>